<gene>
    <name evidence="1" type="ORF">TTHERM_00812760</name>
</gene>
<dbReference type="HOGENOM" id="CLU_2488406_0_0_1"/>
<dbReference type="KEGG" id="tet:TTHERM_00812760"/>
<protein>
    <submittedName>
        <fullName evidence="1">Uncharacterized protein</fullName>
    </submittedName>
</protein>
<name>Q22SV5_TETTS</name>
<evidence type="ECO:0000313" key="2">
    <source>
        <dbReference type="Proteomes" id="UP000009168"/>
    </source>
</evidence>
<dbReference type="Proteomes" id="UP000009168">
    <property type="component" value="Unassembled WGS sequence"/>
</dbReference>
<dbReference type="GeneID" id="7832963"/>
<dbReference type="InParanoid" id="Q22SV5"/>
<dbReference type="EMBL" id="GG662841">
    <property type="protein sequence ID" value="EAR88359.1"/>
    <property type="molecule type" value="Genomic_DNA"/>
</dbReference>
<accession>Q22SV5</accession>
<sequence length="87" mass="9922">MMVDIIFYYFNQITFQQKLQKDDQKSFQGDLKILHANQKLLFNISSFESQLAASKPLSFVNGDAAIQGGLAIIRSQLKKVKAERQID</sequence>
<dbReference type="AlphaFoldDB" id="Q22SV5"/>
<keyword evidence="2" id="KW-1185">Reference proteome</keyword>
<evidence type="ECO:0000313" key="1">
    <source>
        <dbReference type="EMBL" id="EAR88359.1"/>
    </source>
</evidence>
<reference evidence="2" key="1">
    <citation type="journal article" date="2006" name="PLoS Biol.">
        <title>Macronuclear genome sequence of the ciliate Tetrahymena thermophila, a model eukaryote.</title>
        <authorList>
            <person name="Eisen J.A."/>
            <person name="Coyne R.S."/>
            <person name="Wu M."/>
            <person name="Wu D."/>
            <person name="Thiagarajan M."/>
            <person name="Wortman J.R."/>
            <person name="Badger J.H."/>
            <person name="Ren Q."/>
            <person name="Amedeo P."/>
            <person name="Jones K.M."/>
            <person name="Tallon L.J."/>
            <person name="Delcher A.L."/>
            <person name="Salzberg S.L."/>
            <person name="Silva J.C."/>
            <person name="Haas B.J."/>
            <person name="Majoros W.H."/>
            <person name="Farzad M."/>
            <person name="Carlton J.M."/>
            <person name="Smith R.K. Jr."/>
            <person name="Garg J."/>
            <person name="Pearlman R.E."/>
            <person name="Karrer K.M."/>
            <person name="Sun L."/>
            <person name="Manning G."/>
            <person name="Elde N.C."/>
            <person name="Turkewitz A.P."/>
            <person name="Asai D.J."/>
            <person name="Wilkes D.E."/>
            <person name="Wang Y."/>
            <person name="Cai H."/>
            <person name="Collins K."/>
            <person name="Stewart B.A."/>
            <person name="Lee S.R."/>
            <person name="Wilamowska K."/>
            <person name="Weinberg Z."/>
            <person name="Ruzzo W.L."/>
            <person name="Wloga D."/>
            <person name="Gaertig J."/>
            <person name="Frankel J."/>
            <person name="Tsao C.-C."/>
            <person name="Gorovsky M.A."/>
            <person name="Keeling P.J."/>
            <person name="Waller R.F."/>
            <person name="Patron N.J."/>
            <person name="Cherry J.M."/>
            <person name="Stover N.A."/>
            <person name="Krieger C.J."/>
            <person name="del Toro C."/>
            <person name="Ryder H.F."/>
            <person name="Williamson S.C."/>
            <person name="Barbeau R.A."/>
            <person name="Hamilton E.P."/>
            <person name="Orias E."/>
        </authorList>
    </citation>
    <scope>NUCLEOTIDE SEQUENCE [LARGE SCALE GENOMIC DNA]</scope>
    <source>
        <strain evidence="2">SB210</strain>
    </source>
</reference>
<organism evidence="1 2">
    <name type="scientific">Tetrahymena thermophila (strain SB210)</name>
    <dbReference type="NCBI Taxonomy" id="312017"/>
    <lineage>
        <taxon>Eukaryota</taxon>
        <taxon>Sar</taxon>
        <taxon>Alveolata</taxon>
        <taxon>Ciliophora</taxon>
        <taxon>Intramacronucleata</taxon>
        <taxon>Oligohymenophorea</taxon>
        <taxon>Hymenostomatida</taxon>
        <taxon>Tetrahymenina</taxon>
        <taxon>Tetrahymenidae</taxon>
        <taxon>Tetrahymena</taxon>
    </lineage>
</organism>
<dbReference type="RefSeq" id="XP_001008604.1">
    <property type="nucleotide sequence ID" value="XM_001008604.1"/>
</dbReference>
<proteinExistence type="predicted"/>